<dbReference type="PANTHER" id="PTHR33696">
    <property type="entry name" value="T22J18.15-RELATED"/>
    <property type="match status" value="1"/>
</dbReference>
<sequence length="141" mass="15390">MIHVPFSWEKRPGVPKFITSPMHIFAPDQLNRNHREVKRETALPLPPGSSRNPVSESKRTFVMEEDPFVAAMITCTRDCDMFKSKVFGGFEDEAVVIVANNGKLGEGCSDCVGDGGGRGPSRYAMAQQEASSRCATRVAGV</sequence>
<dbReference type="AlphaFoldDB" id="A0A5N6MLD3"/>
<protein>
    <submittedName>
        <fullName evidence="1">Uncharacterized protein</fullName>
    </submittedName>
</protein>
<dbReference type="OrthoDB" id="745459at2759"/>
<reference evidence="1 2" key="1">
    <citation type="submission" date="2019-05" db="EMBL/GenBank/DDBJ databases">
        <title>Mikania micrantha, genome provides insights into the molecular mechanism of rapid growth.</title>
        <authorList>
            <person name="Liu B."/>
        </authorList>
    </citation>
    <scope>NUCLEOTIDE SEQUENCE [LARGE SCALE GENOMIC DNA]</scope>
    <source>
        <strain evidence="1">NLD-2019</strain>
        <tissue evidence="1">Leaf</tissue>
    </source>
</reference>
<dbReference type="EMBL" id="SZYD01000015">
    <property type="protein sequence ID" value="KAD3640862.1"/>
    <property type="molecule type" value="Genomic_DNA"/>
</dbReference>
<keyword evidence="2" id="KW-1185">Reference proteome</keyword>
<gene>
    <name evidence="1" type="ORF">E3N88_30085</name>
</gene>
<accession>A0A5N6MLD3</accession>
<evidence type="ECO:0000313" key="1">
    <source>
        <dbReference type="EMBL" id="KAD3640862.1"/>
    </source>
</evidence>
<proteinExistence type="predicted"/>
<dbReference type="Proteomes" id="UP000326396">
    <property type="component" value="Linkage Group LG5"/>
</dbReference>
<name>A0A5N6MLD3_9ASTR</name>
<comment type="caution">
    <text evidence="1">The sequence shown here is derived from an EMBL/GenBank/DDBJ whole genome shotgun (WGS) entry which is preliminary data.</text>
</comment>
<organism evidence="1 2">
    <name type="scientific">Mikania micrantha</name>
    <name type="common">bitter vine</name>
    <dbReference type="NCBI Taxonomy" id="192012"/>
    <lineage>
        <taxon>Eukaryota</taxon>
        <taxon>Viridiplantae</taxon>
        <taxon>Streptophyta</taxon>
        <taxon>Embryophyta</taxon>
        <taxon>Tracheophyta</taxon>
        <taxon>Spermatophyta</taxon>
        <taxon>Magnoliopsida</taxon>
        <taxon>eudicotyledons</taxon>
        <taxon>Gunneridae</taxon>
        <taxon>Pentapetalae</taxon>
        <taxon>asterids</taxon>
        <taxon>campanulids</taxon>
        <taxon>Asterales</taxon>
        <taxon>Asteraceae</taxon>
        <taxon>Asteroideae</taxon>
        <taxon>Heliantheae alliance</taxon>
        <taxon>Eupatorieae</taxon>
        <taxon>Mikania</taxon>
    </lineage>
</organism>
<evidence type="ECO:0000313" key="2">
    <source>
        <dbReference type="Proteomes" id="UP000326396"/>
    </source>
</evidence>